<organism evidence="3">
    <name type="scientific">uncultured bacterium UPO46</name>
    <dbReference type="NCBI Taxonomy" id="1776971"/>
    <lineage>
        <taxon>Bacteria</taxon>
        <taxon>environmental samples</taxon>
    </lineage>
</organism>
<comment type="similarity">
    <text evidence="1">Belongs to the membrane fusion protein (MFP) (TC 8.A.1) family.</text>
</comment>
<dbReference type="NCBIfam" id="TIGR01730">
    <property type="entry name" value="RND_mfp"/>
    <property type="match status" value="1"/>
</dbReference>
<dbReference type="Gene3D" id="1.10.287.470">
    <property type="entry name" value="Helix hairpin bin"/>
    <property type="match status" value="1"/>
</dbReference>
<dbReference type="PANTHER" id="PTHR30469">
    <property type="entry name" value="MULTIDRUG RESISTANCE PROTEIN MDTA"/>
    <property type="match status" value="1"/>
</dbReference>
<dbReference type="GO" id="GO:0015562">
    <property type="term" value="F:efflux transmembrane transporter activity"/>
    <property type="evidence" value="ECO:0007669"/>
    <property type="project" value="TreeGrafter"/>
</dbReference>
<proteinExistence type="inferred from homology"/>
<name>A0A126SY55_9BACT</name>
<dbReference type="SUPFAM" id="SSF111369">
    <property type="entry name" value="HlyD-like secretion proteins"/>
    <property type="match status" value="1"/>
</dbReference>
<dbReference type="AlphaFoldDB" id="A0A126SY55"/>
<dbReference type="Pfam" id="PF25917">
    <property type="entry name" value="BSH_RND"/>
    <property type="match status" value="1"/>
</dbReference>
<dbReference type="GO" id="GO:1990281">
    <property type="term" value="C:efflux pump complex"/>
    <property type="evidence" value="ECO:0007669"/>
    <property type="project" value="TreeGrafter"/>
</dbReference>
<evidence type="ECO:0000313" key="3">
    <source>
        <dbReference type="EMBL" id="AMK59229.1"/>
    </source>
</evidence>
<evidence type="ECO:0000259" key="2">
    <source>
        <dbReference type="Pfam" id="PF25917"/>
    </source>
</evidence>
<dbReference type="Gene3D" id="2.40.50.100">
    <property type="match status" value="1"/>
</dbReference>
<dbReference type="EMBL" id="KU144974">
    <property type="protein sequence ID" value="AMK59229.1"/>
    <property type="molecule type" value="Genomic_DNA"/>
</dbReference>
<dbReference type="Gene3D" id="2.40.420.20">
    <property type="match status" value="1"/>
</dbReference>
<evidence type="ECO:0000256" key="1">
    <source>
        <dbReference type="ARBA" id="ARBA00009477"/>
    </source>
</evidence>
<dbReference type="InterPro" id="IPR006143">
    <property type="entry name" value="RND_pump_MFP"/>
</dbReference>
<feature type="domain" description="Multidrug resistance protein MdtA-like barrel-sandwich hybrid" evidence="2">
    <location>
        <begin position="65"/>
        <end position="181"/>
    </location>
</feature>
<reference evidence="3" key="1">
    <citation type="journal article" date="2016" name="Appl. Environ. Microbiol.">
        <title>Functional Metagenomics of a Biostimulated Petroleum-Contaminated Soil Reveals an Extraordinary Diversity of Extradiol Dioxygenases.</title>
        <authorList>
            <person name="Terron-Gonzalez L."/>
            <person name="Martin-Cabello G."/>
            <person name="Ferrer M."/>
            <person name="Santero E."/>
        </authorList>
    </citation>
    <scope>NUCLEOTIDE SEQUENCE</scope>
</reference>
<dbReference type="PANTHER" id="PTHR30469:SF18">
    <property type="entry name" value="RESISTANCE-NODULATION-CELL DIVISION (RND) EFFLUX MEMBRANE FUSION PROTEIN-RELATED"/>
    <property type="match status" value="1"/>
</dbReference>
<sequence length="338" mass="35590">MNTPYRHLAILAGAACLVACGGSHPVEAPGAPLVMAASVTAADGNVFELSGVVRARQETPLAFRLPGEIRQRLIKAGDRVKAGQVLMLLDPRDVEQQLTAARTQAENAQANRQRLADLRAKNFISQQAYDNAATAAVAAQAAMAQAINATGYTRLTAPAAGILMEVNGEVGQVVAAGQAVATLAYDGDREIEVFVPETRRANLPTQATAHLFAHNATASVTLREIAGAADPLTRTWRARYLLDKDQRDWPLGATASLRLDSGNAATAQLKQVPIAAILDQGHGPTVLAIHDGKAAPAPVQLVRMDTEHAYITTELPVGTQVVALGPHLIKPGQAVKTQ</sequence>
<dbReference type="Gene3D" id="2.40.30.170">
    <property type="match status" value="1"/>
</dbReference>
<dbReference type="InterPro" id="IPR058625">
    <property type="entry name" value="MdtA-like_BSH"/>
</dbReference>
<protein>
    <submittedName>
        <fullName evidence="3">Multidrug efflux system protein</fullName>
    </submittedName>
</protein>
<accession>A0A126SY55</accession>